<dbReference type="PANTHER" id="PTHR31791:SF10">
    <property type="entry name" value="FRIGIDA-LIKE PROTEIN"/>
    <property type="match status" value="1"/>
</dbReference>
<dbReference type="PANTHER" id="PTHR31791">
    <property type="entry name" value="FRIGIDA-LIKE PROTEIN 3-RELATED"/>
    <property type="match status" value="1"/>
</dbReference>
<comment type="caution">
    <text evidence="7">The sequence shown here is derived from an EMBL/GenBank/DDBJ whole genome shotgun (WGS) entry which is preliminary data.</text>
</comment>
<dbReference type="Proteomes" id="UP001443914">
    <property type="component" value="Unassembled WGS sequence"/>
</dbReference>
<evidence type="ECO:0000256" key="1">
    <source>
        <dbReference type="ARBA" id="ARBA00008956"/>
    </source>
</evidence>
<evidence type="ECO:0000256" key="3">
    <source>
        <dbReference type="ARBA" id="ARBA00022782"/>
    </source>
</evidence>
<evidence type="ECO:0000256" key="5">
    <source>
        <dbReference type="RuleBase" id="RU364012"/>
    </source>
</evidence>
<feature type="region of interest" description="Disordered" evidence="6">
    <location>
        <begin position="402"/>
        <end position="466"/>
    </location>
</feature>
<proteinExistence type="inferred from homology"/>
<comment type="similarity">
    <text evidence="1 5">Belongs to the Frigida family.</text>
</comment>
<gene>
    <name evidence="7" type="ORF">RND81_07G100800</name>
</gene>
<dbReference type="GO" id="GO:0030154">
    <property type="term" value="P:cell differentiation"/>
    <property type="evidence" value="ECO:0007669"/>
    <property type="project" value="UniProtKB-KW"/>
</dbReference>
<accession>A0AAW1JQ66</accession>
<dbReference type="GO" id="GO:0009908">
    <property type="term" value="P:flower development"/>
    <property type="evidence" value="ECO:0007669"/>
    <property type="project" value="UniProtKB-KW"/>
</dbReference>
<protein>
    <recommendedName>
        <fullName evidence="5">FRIGIDA-like protein</fullName>
    </recommendedName>
</protein>
<dbReference type="InterPro" id="IPR012474">
    <property type="entry name" value="Frigida"/>
</dbReference>
<dbReference type="EMBL" id="JBDFQZ010000007">
    <property type="protein sequence ID" value="KAK9706038.1"/>
    <property type="molecule type" value="Genomic_DNA"/>
</dbReference>
<name>A0AAW1JQ66_SAPOF</name>
<dbReference type="AlphaFoldDB" id="A0AAW1JQ66"/>
<keyword evidence="4 5" id="KW-0287">Flowering</keyword>
<keyword evidence="3 5" id="KW-0221">Differentiation</keyword>
<evidence type="ECO:0000313" key="8">
    <source>
        <dbReference type="Proteomes" id="UP001443914"/>
    </source>
</evidence>
<sequence>MASTTTTMDTPQQLETLFTKIEEQKTILTNCADLYKSLTHHFTILQNSIAVKSQTLDSKFQTLNSSFEQTLVSLKQREDSIPGLLDSLSDTVECRKNVGLSEVLIPGLDENAPLSETLKSVCRRMNPRMLTKLLYGKRRQMSSLRGIMSEALSECVDDARFVVEAVKEFVDYKREKREGLPDKRLACAMVVGGMFPPDDLKEGTVRNGGLGRGFAKKAVERAEEVLREWKEVSETESGGVGEGGVGMGMGPSETAMFIEMALGFGLKEKFEDEFYKRMMVEFCDRRDMSKLAVPIFGDKIADFIEELVANGKEVEAVYFAFDSGLTERFQPVSLLKSFARKSRKNSTDILKNGHNTSKATNEANSMELSSINSIIKCVEEFQIEEQFPIESLKRRQSILMQAKAERKKGSTTTSTSNKRSHTGGARASGLPPPRPVKIQRLSTPRTKFSRNNHVSASKPSPVPRRVGPYTYPSQNMVGPTSVYTHAPIYGGYHIPAAAAAAPIGADQTAQQHYGVPGDNVASAGAEISSYYGSQPGYVSYNYGAAASAPSYPPPSHPQ</sequence>
<evidence type="ECO:0000313" key="7">
    <source>
        <dbReference type="EMBL" id="KAK9706038.1"/>
    </source>
</evidence>
<evidence type="ECO:0000256" key="4">
    <source>
        <dbReference type="ARBA" id="ARBA00023089"/>
    </source>
</evidence>
<reference evidence="7" key="1">
    <citation type="submission" date="2024-03" db="EMBL/GenBank/DDBJ databases">
        <title>WGS assembly of Saponaria officinalis var. Norfolk2.</title>
        <authorList>
            <person name="Jenkins J."/>
            <person name="Shu S."/>
            <person name="Grimwood J."/>
            <person name="Barry K."/>
            <person name="Goodstein D."/>
            <person name="Schmutz J."/>
            <person name="Leebens-Mack J."/>
            <person name="Osbourn A."/>
        </authorList>
    </citation>
    <scope>NUCLEOTIDE SEQUENCE [LARGE SCALE GENOMIC DNA]</scope>
    <source>
        <strain evidence="7">JIC</strain>
    </source>
</reference>
<keyword evidence="2 5" id="KW-0217">Developmental protein</keyword>
<evidence type="ECO:0000256" key="6">
    <source>
        <dbReference type="SAM" id="MobiDB-lite"/>
    </source>
</evidence>
<feature type="compositionally biased region" description="Polar residues" evidence="6">
    <location>
        <begin position="440"/>
        <end position="458"/>
    </location>
</feature>
<keyword evidence="8" id="KW-1185">Reference proteome</keyword>
<evidence type="ECO:0000256" key="2">
    <source>
        <dbReference type="ARBA" id="ARBA00022473"/>
    </source>
</evidence>
<dbReference type="Pfam" id="PF07899">
    <property type="entry name" value="Frigida"/>
    <property type="match status" value="1"/>
</dbReference>
<organism evidence="7 8">
    <name type="scientific">Saponaria officinalis</name>
    <name type="common">Common soapwort</name>
    <name type="synonym">Lychnis saponaria</name>
    <dbReference type="NCBI Taxonomy" id="3572"/>
    <lineage>
        <taxon>Eukaryota</taxon>
        <taxon>Viridiplantae</taxon>
        <taxon>Streptophyta</taxon>
        <taxon>Embryophyta</taxon>
        <taxon>Tracheophyta</taxon>
        <taxon>Spermatophyta</taxon>
        <taxon>Magnoliopsida</taxon>
        <taxon>eudicotyledons</taxon>
        <taxon>Gunneridae</taxon>
        <taxon>Pentapetalae</taxon>
        <taxon>Caryophyllales</taxon>
        <taxon>Caryophyllaceae</taxon>
        <taxon>Caryophylleae</taxon>
        <taxon>Saponaria</taxon>
    </lineage>
</organism>